<proteinExistence type="predicted"/>
<keyword evidence="1" id="KW-1185">Reference proteome</keyword>
<dbReference type="WBParaSite" id="HCON_00091200-00001">
    <property type="protein sequence ID" value="HCON_00091200-00001"/>
    <property type="gene ID" value="HCON_00091200"/>
</dbReference>
<evidence type="ECO:0000313" key="2">
    <source>
        <dbReference type="WBParaSite" id="HCON_00091200-00001"/>
    </source>
</evidence>
<dbReference type="AlphaFoldDB" id="A0A7I4YEU3"/>
<name>A0A7I4YEU3_HAECO</name>
<dbReference type="Proteomes" id="UP000025227">
    <property type="component" value="Unplaced"/>
</dbReference>
<organism evidence="1 2">
    <name type="scientific">Haemonchus contortus</name>
    <name type="common">Barber pole worm</name>
    <dbReference type="NCBI Taxonomy" id="6289"/>
    <lineage>
        <taxon>Eukaryota</taxon>
        <taxon>Metazoa</taxon>
        <taxon>Ecdysozoa</taxon>
        <taxon>Nematoda</taxon>
        <taxon>Chromadorea</taxon>
        <taxon>Rhabditida</taxon>
        <taxon>Rhabditina</taxon>
        <taxon>Rhabditomorpha</taxon>
        <taxon>Strongyloidea</taxon>
        <taxon>Trichostrongylidae</taxon>
        <taxon>Haemonchus</taxon>
    </lineage>
</organism>
<reference evidence="2" key="1">
    <citation type="submission" date="2020-12" db="UniProtKB">
        <authorList>
            <consortium name="WormBaseParasite"/>
        </authorList>
    </citation>
    <scope>IDENTIFICATION</scope>
    <source>
        <strain evidence="2">MHco3</strain>
    </source>
</reference>
<protein>
    <submittedName>
        <fullName evidence="2">CopG family transcriptional regulator</fullName>
    </submittedName>
</protein>
<sequence>MKPTSGNDVVRNLKKDTQLAIETGRSREFLLEKMDAYKHMQDLWHESTPA</sequence>
<accession>A0A7I4YEU3</accession>
<evidence type="ECO:0000313" key="1">
    <source>
        <dbReference type="Proteomes" id="UP000025227"/>
    </source>
</evidence>